<reference evidence="3 4" key="1">
    <citation type="journal article" date="2015" name="Int. J. Syst. Evol. Microbiol.">
        <title>Sphingomonas hengshuiensis sp. nov., isolated from lake wetland.</title>
        <authorList>
            <person name="Wei S."/>
            <person name="Wang T."/>
            <person name="Liu H."/>
            <person name="Zhang C."/>
            <person name="Guo J."/>
            <person name="Wang Q."/>
            <person name="Liang K."/>
            <person name="Zhang Z."/>
        </authorList>
    </citation>
    <scope>NUCLEOTIDE SEQUENCE [LARGE SCALE GENOMIC DNA]</scope>
    <source>
        <strain evidence="3 4">WHSC-8</strain>
    </source>
</reference>
<dbReference type="Proteomes" id="UP000032300">
    <property type="component" value="Chromosome"/>
</dbReference>
<dbReference type="Pfam" id="PF03432">
    <property type="entry name" value="Relaxase"/>
    <property type="match status" value="1"/>
</dbReference>
<evidence type="ECO:0000259" key="2">
    <source>
        <dbReference type="Pfam" id="PF03432"/>
    </source>
</evidence>
<name>A0A7U4J7J9_9SPHN</name>
<dbReference type="EMBL" id="CP010836">
    <property type="protein sequence ID" value="AJP71711.1"/>
    <property type="molecule type" value="Genomic_DNA"/>
</dbReference>
<accession>A0A7U4J7J9</accession>
<feature type="domain" description="MobA/VirD2-like nuclease" evidence="2">
    <location>
        <begin position="22"/>
        <end position="146"/>
    </location>
</feature>
<feature type="compositionally biased region" description="Basic and acidic residues" evidence="1">
    <location>
        <begin position="296"/>
        <end position="309"/>
    </location>
</feature>
<dbReference type="KEGG" id="sphi:TS85_07815"/>
<keyword evidence="4" id="KW-1185">Reference proteome</keyword>
<feature type="compositionally biased region" description="Basic and acidic residues" evidence="1">
    <location>
        <begin position="434"/>
        <end position="448"/>
    </location>
</feature>
<feature type="compositionally biased region" description="Basic and acidic residues" evidence="1">
    <location>
        <begin position="406"/>
        <end position="425"/>
    </location>
</feature>
<organism evidence="3 4">
    <name type="scientific">Sphingomonas hengshuiensis</name>
    <dbReference type="NCBI Taxonomy" id="1609977"/>
    <lineage>
        <taxon>Bacteria</taxon>
        <taxon>Pseudomonadati</taxon>
        <taxon>Pseudomonadota</taxon>
        <taxon>Alphaproteobacteria</taxon>
        <taxon>Sphingomonadales</taxon>
        <taxon>Sphingomonadaceae</taxon>
        <taxon>Sphingomonas</taxon>
    </lineage>
</organism>
<evidence type="ECO:0000313" key="4">
    <source>
        <dbReference type="Proteomes" id="UP000032300"/>
    </source>
</evidence>
<protein>
    <submittedName>
        <fullName evidence="3">Relaxase</fullName>
    </submittedName>
</protein>
<reference evidence="3 4" key="2">
    <citation type="submission" date="2015-02" db="EMBL/GenBank/DDBJ databases">
        <title>The complete genome of Sphingomonas hengshuiensis sp. WHSC-8 isolated from soil of Hengshui Lake.</title>
        <authorList>
            <person name="Wei S."/>
            <person name="Guo J."/>
            <person name="Su C."/>
            <person name="Wu R."/>
            <person name="Zhang Z."/>
            <person name="Liang K."/>
            <person name="Li H."/>
            <person name="Wang T."/>
            <person name="Liu H."/>
            <person name="Zhang C."/>
            <person name="Li Z."/>
            <person name="Wang Q."/>
            <person name="Meng J."/>
        </authorList>
    </citation>
    <scope>NUCLEOTIDE SEQUENCE [LARGE SCALE GENOMIC DNA]</scope>
    <source>
        <strain evidence="3 4">WHSC-8</strain>
    </source>
</reference>
<sequence length="448" mass="50624">MILKGSQRGGGKALALHLLNAEQNEHVEIAEVRGFMAESVSGAFKEAQALASGTRCQQYLFSVSLSPPETENVRPEVFEGAIAAIETKLGLEGQPRVVVFHEKEGRRHAHAVWSRIDAETMTAKQLSFFKSKLRDVSKALYLENGWKMPRGLMDSKERDPRNFTLDEWQQAKRVGLNTADLRGMVQECWAVSDSRDAFGKALEERGLHLAKGDRRGHVVVSYEGEVFALSRLIDKRAKEVTAKLGKPDDLRSVEDTKAHIAAAIAPRLGGYITEARRIARAAMQPLNDQRQAMQQHHADERRKLDEGQKQRWEAETKLRAGRLRGGVMGLWDRVTGDYQKAKGQNEREAFFALQRDREQRQALVAAQLAERRVLQERIRQTRARHAEQILALHKQAANYRLMSDVRQQRGSERGTTRGEFTRQAEGRSQTAERPQGRDRGSRGPGLER</sequence>
<evidence type="ECO:0000313" key="3">
    <source>
        <dbReference type="EMBL" id="AJP71711.1"/>
    </source>
</evidence>
<dbReference type="OrthoDB" id="1826980at2"/>
<dbReference type="InterPro" id="IPR005094">
    <property type="entry name" value="Endonuclease_MobA/VirD2"/>
</dbReference>
<feature type="region of interest" description="Disordered" evidence="1">
    <location>
        <begin position="404"/>
        <end position="448"/>
    </location>
</feature>
<evidence type="ECO:0000256" key="1">
    <source>
        <dbReference type="SAM" id="MobiDB-lite"/>
    </source>
</evidence>
<proteinExistence type="predicted"/>
<dbReference type="AlphaFoldDB" id="A0A7U4J7J9"/>
<gene>
    <name evidence="3" type="ORF">TS85_07815</name>
</gene>
<dbReference type="RefSeq" id="WP_044331473.1">
    <property type="nucleotide sequence ID" value="NZ_CP010836.1"/>
</dbReference>
<feature type="region of interest" description="Disordered" evidence="1">
    <location>
        <begin position="289"/>
        <end position="309"/>
    </location>
</feature>